<keyword evidence="4" id="KW-0479">Metal-binding</keyword>
<dbReference type="SMART" id="SM00184">
    <property type="entry name" value="RING"/>
    <property type="match status" value="1"/>
</dbReference>
<dbReference type="InterPro" id="IPR047243">
    <property type="entry name" value="RING-H2_BRAP2"/>
</dbReference>
<dbReference type="Gene3D" id="1.20.1050.10">
    <property type="match status" value="1"/>
</dbReference>
<dbReference type="SUPFAM" id="SSF53067">
    <property type="entry name" value="Actin-like ATPase domain"/>
    <property type="match status" value="2"/>
</dbReference>
<protein>
    <recommendedName>
        <fullName evidence="5">RING-type domain-containing protein</fullName>
    </recommendedName>
</protein>
<keyword evidence="2" id="KW-0547">Nucleotide-binding</keyword>
<feature type="domain" description="RING-type" evidence="5">
    <location>
        <begin position="19"/>
        <end position="58"/>
    </location>
</feature>
<evidence type="ECO:0000259" key="5">
    <source>
        <dbReference type="PROSITE" id="PS50089"/>
    </source>
</evidence>
<dbReference type="FunFam" id="3.30.420.40:FF:000028">
    <property type="entry name" value="heat shock 70 kDa protein-like"/>
    <property type="match status" value="1"/>
</dbReference>
<dbReference type="Proteomes" id="UP001177003">
    <property type="component" value="Chromosome 8"/>
</dbReference>
<dbReference type="GO" id="GO:0005524">
    <property type="term" value="F:ATP binding"/>
    <property type="evidence" value="ECO:0007669"/>
    <property type="project" value="UniProtKB-KW"/>
</dbReference>
<dbReference type="InterPro" id="IPR001841">
    <property type="entry name" value="Znf_RING"/>
</dbReference>
<dbReference type="GO" id="GO:0008270">
    <property type="term" value="F:zinc ion binding"/>
    <property type="evidence" value="ECO:0007669"/>
    <property type="project" value="UniProtKB-KW"/>
</dbReference>
<dbReference type="GO" id="GO:0061630">
    <property type="term" value="F:ubiquitin protein ligase activity"/>
    <property type="evidence" value="ECO:0007669"/>
    <property type="project" value="TreeGrafter"/>
</dbReference>
<dbReference type="GO" id="GO:0005737">
    <property type="term" value="C:cytoplasm"/>
    <property type="evidence" value="ECO:0007669"/>
    <property type="project" value="TreeGrafter"/>
</dbReference>
<dbReference type="InterPro" id="IPR013083">
    <property type="entry name" value="Znf_RING/FYVE/PHD"/>
</dbReference>
<accession>A0AA36EKA4</accession>
<evidence type="ECO:0000256" key="4">
    <source>
        <dbReference type="PROSITE-ProRule" id="PRU00175"/>
    </source>
</evidence>
<dbReference type="InterPro" id="IPR013126">
    <property type="entry name" value="Hsp_70_fam"/>
</dbReference>
<dbReference type="EMBL" id="OX465084">
    <property type="protein sequence ID" value="CAI9298872.1"/>
    <property type="molecule type" value="Genomic_DNA"/>
</dbReference>
<dbReference type="GO" id="GO:0007265">
    <property type="term" value="P:Ras protein signal transduction"/>
    <property type="evidence" value="ECO:0007669"/>
    <property type="project" value="TreeGrafter"/>
</dbReference>
<evidence type="ECO:0000313" key="6">
    <source>
        <dbReference type="EMBL" id="CAI9298872.1"/>
    </source>
</evidence>
<evidence type="ECO:0000313" key="7">
    <source>
        <dbReference type="Proteomes" id="UP001177003"/>
    </source>
</evidence>
<name>A0AA36EKA4_LACSI</name>
<evidence type="ECO:0000256" key="3">
    <source>
        <dbReference type="ARBA" id="ARBA00022840"/>
    </source>
</evidence>
<evidence type="ECO:0000256" key="1">
    <source>
        <dbReference type="ARBA" id="ARBA00007381"/>
    </source>
</evidence>
<dbReference type="PROSITE" id="PS50089">
    <property type="entry name" value="ZF_RING_2"/>
    <property type="match status" value="1"/>
</dbReference>
<dbReference type="SUPFAM" id="SSF57850">
    <property type="entry name" value="RING/U-box"/>
    <property type="match status" value="1"/>
</dbReference>
<dbReference type="InterPro" id="IPR043129">
    <property type="entry name" value="ATPase_NBD"/>
</dbReference>
<dbReference type="Pfam" id="PF13639">
    <property type="entry name" value="zf-RING_2"/>
    <property type="match status" value="1"/>
</dbReference>
<dbReference type="Gene3D" id="3.30.40.10">
    <property type="entry name" value="Zinc/RING finger domain, C3HC4 (zinc finger)"/>
    <property type="match status" value="1"/>
</dbReference>
<comment type="similarity">
    <text evidence="1">Belongs to the heat shock protein 70 family.</text>
</comment>
<dbReference type="GO" id="GO:0016567">
    <property type="term" value="P:protein ubiquitination"/>
    <property type="evidence" value="ECO:0007669"/>
    <property type="project" value="TreeGrafter"/>
</dbReference>
<dbReference type="AlphaFoldDB" id="A0AA36EKA4"/>
<sequence>MENLYSILTSPANAEQPSCPVCLERLDQDMRGILTTICNHLFHCSCISKWTDSSCPVDVFPAPQIHGSIKRFNFDMTSFPLLARLHEAYLLFQHVMPENQPDFPAATQSARNLLFLYLFLSKINVTTFEYSTCHHVCRYNSTNFLQVLRKLVDDASKFLNDKVTKAIVTVPAYFNDSQRIATKDAGHIAYGFDVSVLEVGDGVFEVLSTSRDIHIGGDDFDKGWKELELALLYMRKLLEKSLIGLVTRTDIRMKVEIPQDTQLVEPLDEACIWRRH</sequence>
<dbReference type="GO" id="GO:0140662">
    <property type="term" value="F:ATP-dependent protein folding chaperone"/>
    <property type="evidence" value="ECO:0007669"/>
    <property type="project" value="InterPro"/>
</dbReference>
<keyword evidence="4" id="KW-0862">Zinc</keyword>
<evidence type="ECO:0000256" key="2">
    <source>
        <dbReference type="ARBA" id="ARBA00022741"/>
    </source>
</evidence>
<organism evidence="6 7">
    <name type="scientific">Lactuca saligna</name>
    <name type="common">Willowleaf lettuce</name>
    <dbReference type="NCBI Taxonomy" id="75948"/>
    <lineage>
        <taxon>Eukaryota</taxon>
        <taxon>Viridiplantae</taxon>
        <taxon>Streptophyta</taxon>
        <taxon>Embryophyta</taxon>
        <taxon>Tracheophyta</taxon>
        <taxon>Spermatophyta</taxon>
        <taxon>Magnoliopsida</taxon>
        <taxon>eudicotyledons</taxon>
        <taxon>Gunneridae</taxon>
        <taxon>Pentapetalae</taxon>
        <taxon>asterids</taxon>
        <taxon>campanulids</taxon>
        <taxon>Asterales</taxon>
        <taxon>Asteraceae</taxon>
        <taxon>Cichorioideae</taxon>
        <taxon>Cichorieae</taxon>
        <taxon>Lactucinae</taxon>
        <taxon>Lactuca</taxon>
    </lineage>
</organism>
<gene>
    <name evidence="6" type="ORF">LSALG_LOCUS37613</name>
</gene>
<dbReference type="Pfam" id="PF00012">
    <property type="entry name" value="HSP70"/>
    <property type="match status" value="2"/>
</dbReference>
<dbReference type="Gene3D" id="3.30.420.40">
    <property type="match status" value="2"/>
</dbReference>
<keyword evidence="7" id="KW-1185">Reference proteome</keyword>
<dbReference type="PANTHER" id="PTHR24007">
    <property type="entry name" value="BRCA1-ASSOCIATED PROTEIN"/>
    <property type="match status" value="1"/>
</dbReference>
<keyword evidence="3" id="KW-0067">ATP-binding</keyword>
<reference evidence="6" key="1">
    <citation type="submission" date="2023-04" db="EMBL/GenBank/DDBJ databases">
        <authorList>
            <person name="Vijverberg K."/>
            <person name="Xiong W."/>
            <person name="Schranz E."/>
        </authorList>
    </citation>
    <scope>NUCLEOTIDE SEQUENCE</scope>
</reference>
<keyword evidence="4" id="KW-0863">Zinc-finger</keyword>
<proteinExistence type="inferred from homology"/>
<dbReference type="CDD" id="cd16457">
    <property type="entry name" value="RING-H2_BRAP2"/>
    <property type="match status" value="1"/>
</dbReference>
<dbReference type="PANTHER" id="PTHR24007:SF7">
    <property type="entry name" value="BRCA1-ASSOCIATED PROTEIN"/>
    <property type="match status" value="1"/>
</dbReference>